<keyword evidence="2" id="KW-1185">Reference proteome</keyword>
<protein>
    <submittedName>
        <fullName evidence="1">Uncharacterized protein</fullName>
    </submittedName>
</protein>
<organism evidence="1 2">
    <name type="scientific">Shewanella psychrophila</name>
    <dbReference type="NCBI Taxonomy" id="225848"/>
    <lineage>
        <taxon>Bacteria</taxon>
        <taxon>Pseudomonadati</taxon>
        <taxon>Pseudomonadota</taxon>
        <taxon>Gammaproteobacteria</taxon>
        <taxon>Alteromonadales</taxon>
        <taxon>Shewanellaceae</taxon>
        <taxon>Shewanella</taxon>
    </lineage>
</organism>
<proteinExistence type="predicted"/>
<dbReference type="OrthoDB" id="5918584at2"/>
<dbReference type="KEGG" id="spsw:Sps_01618"/>
<accession>A0A1S6HMN4</accession>
<name>A0A1S6HMN4_9GAMM</name>
<dbReference type="RefSeq" id="WP_077752040.1">
    <property type="nucleotide sequence ID" value="NZ_CP014782.1"/>
</dbReference>
<gene>
    <name evidence="1" type="ORF">Sps_01618</name>
</gene>
<reference evidence="1 2" key="1">
    <citation type="submission" date="2016-03" db="EMBL/GenBank/DDBJ databases">
        <title>Complete genome sequence of Shewanella psychrophila WP2, a deep sea bacterium isolated from west Pacific sediment.</title>
        <authorList>
            <person name="Xu G."/>
            <person name="Jian H."/>
        </authorList>
    </citation>
    <scope>NUCLEOTIDE SEQUENCE [LARGE SCALE GENOMIC DNA]</scope>
    <source>
        <strain evidence="1 2">WP2</strain>
    </source>
</reference>
<dbReference type="AlphaFoldDB" id="A0A1S6HMN4"/>
<sequence length="71" mass="7985">MTAFHITRIHTSRGIFRLSGELTDTLEISVIEFMGTDGWVPLNLSDVNSHQLIASLKQEILTHLNSQHKGK</sequence>
<evidence type="ECO:0000313" key="2">
    <source>
        <dbReference type="Proteomes" id="UP000189545"/>
    </source>
</evidence>
<evidence type="ECO:0000313" key="1">
    <source>
        <dbReference type="EMBL" id="AQS36783.1"/>
    </source>
</evidence>
<dbReference type="STRING" id="225848.Sps_01618"/>
<dbReference type="Proteomes" id="UP000189545">
    <property type="component" value="Chromosome"/>
</dbReference>
<dbReference type="EMBL" id="CP014782">
    <property type="protein sequence ID" value="AQS36783.1"/>
    <property type="molecule type" value="Genomic_DNA"/>
</dbReference>